<evidence type="ECO:0000256" key="4">
    <source>
        <dbReference type="ARBA" id="ARBA00022989"/>
    </source>
</evidence>
<comment type="subcellular location">
    <subcellularLocation>
        <location evidence="1">Cell membrane</location>
        <topology evidence="1">Multi-pass membrane protein</topology>
    </subcellularLocation>
</comment>
<dbReference type="RefSeq" id="WP_220780200.1">
    <property type="nucleotide sequence ID" value="NZ_BPEY01000013.1"/>
</dbReference>
<comment type="caution">
    <text evidence="7">The sequence shown here is derived from an EMBL/GenBank/DDBJ whole genome shotgun (WGS) entry which is preliminary data.</text>
</comment>
<evidence type="ECO:0000256" key="3">
    <source>
        <dbReference type="ARBA" id="ARBA00022692"/>
    </source>
</evidence>
<feature type="transmembrane region" description="Helical" evidence="6">
    <location>
        <begin position="76"/>
        <end position="93"/>
    </location>
</feature>
<reference evidence="7" key="1">
    <citation type="submission" date="2021-05" db="EMBL/GenBank/DDBJ databases">
        <title>Molecular characterization for Shewanella algae harboring chromosomal blaOXA-55-like strains isolated from clinical and environment sample.</title>
        <authorList>
            <person name="Ohama Y."/>
            <person name="Aoki K."/>
            <person name="Harada S."/>
            <person name="Moriya K."/>
            <person name="Ishii Y."/>
            <person name="Tateda K."/>
        </authorList>
    </citation>
    <scope>NUCLEOTIDE SEQUENCE</scope>
    <source>
        <strain evidence="7">JCM 11563</strain>
    </source>
</reference>
<keyword evidence="2" id="KW-1003">Cell membrane</keyword>
<evidence type="ECO:0000256" key="2">
    <source>
        <dbReference type="ARBA" id="ARBA00022475"/>
    </source>
</evidence>
<accession>A0ABQ4P6H1</accession>
<keyword evidence="8" id="KW-1185">Reference proteome</keyword>
<dbReference type="PANTHER" id="PTHR30086:SF20">
    <property type="entry name" value="ARGININE EXPORTER PROTEIN ARGO-RELATED"/>
    <property type="match status" value="1"/>
</dbReference>
<evidence type="ECO:0000256" key="1">
    <source>
        <dbReference type="ARBA" id="ARBA00004651"/>
    </source>
</evidence>
<protein>
    <submittedName>
        <fullName evidence="7">Amino acid transporter LysE</fullName>
    </submittedName>
</protein>
<evidence type="ECO:0000256" key="6">
    <source>
        <dbReference type="SAM" id="Phobius"/>
    </source>
</evidence>
<feature type="transmembrane region" description="Helical" evidence="6">
    <location>
        <begin position="183"/>
        <end position="200"/>
    </location>
</feature>
<feature type="transmembrane region" description="Helical" evidence="6">
    <location>
        <begin position="45"/>
        <end position="64"/>
    </location>
</feature>
<dbReference type="InterPro" id="IPR001123">
    <property type="entry name" value="LeuE-type"/>
</dbReference>
<dbReference type="EMBL" id="BPEY01000013">
    <property type="protein sequence ID" value="GIU43085.1"/>
    <property type="molecule type" value="Genomic_DNA"/>
</dbReference>
<organism evidence="7 8">
    <name type="scientific">Shewanella sairae</name>
    <dbReference type="NCBI Taxonomy" id="190310"/>
    <lineage>
        <taxon>Bacteria</taxon>
        <taxon>Pseudomonadati</taxon>
        <taxon>Pseudomonadota</taxon>
        <taxon>Gammaproteobacteria</taxon>
        <taxon>Alteromonadales</taxon>
        <taxon>Shewanellaceae</taxon>
        <taxon>Shewanella</taxon>
    </lineage>
</organism>
<evidence type="ECO:0000256" key="5">
    <source>
        <dbReference type="ARBA" id="ARBA00023136"/>
    </source>
</evidence>
<evidence type="ECO:0000313" key="7">
    <source>
        <dbReference type="EMBL" id="GIU43085.1"/>
    </source>
</evidence>
<keyword evidence="4 6" id="KW-1133">Transmembrane helix</keyword>
<dbReference type="PANTHER" id="PTHR30086">
    <property type="entry name" value="ARGININE EXPORTER PROTEIN ARGO"/>
    <property type="match status" value="1"/>
</dbReference>
<dbReference type="Pfam" id="PF01810">
    <property type="entry name" value="LysE"/>
    <property type="match status" value="1"/>
</dbReference>
<feature type="transmembrane region" description="Helical" evidence="6">
    <location>
        <begin position="141"/>
        <end position="171"/>
    </location>
</feature>
<evidence type="ECO:0000313" key="8">
    <source>
        <dbReference type="Proteomes" id="UP000887104"/>
    </source>
</evidence>
<sequence>MESMWPLMISAAIFCATMTMTPGPNNVLLATSGANFGIRRTLPHLIGIRVGQTFLHVSILLGLGGVFETWPVMHQVLQFASLAYLLFLAYKVATLPVDDEVAVTERQPMTIKESALFQWINPKTWMATITLCTAFTVGGEAYWLSAIAGVFIFNIIGFPASFTWVILGATIRRKLNTVKRRKGFNIVMAGLLLVTIPLIIR</sequence>
<keyword evidence="3 6" id="KW-0812">Transmembrane</keyword>
<dbReference type="Proteomes" id="UP000887104">
    <property type="component" value="Unassembled WGS sequence"/>
</dbReference>
<proteinExistence type="predicted"/>
<gene>
    <name evidence="7" type="ORF">TUM4438_11180</name>
</gene>
<name>A0ABQ4P6H1_9GAMM</name>
<keyword evidence="5 6" id="KW-0472">Membrane</keyword>